<evidence type="ECO:0000256" key="2">
    <source>
        <dbReference type="ARBA" id="ARBA00022729"/>
    </source>
</evidence>
<evidence type="ECO:0000259" key="4">
    <source>
        <dbReference type="Pfam" id="PF09375"/>
    </source>
</evidence>
<dbReference type="PROSITE" id="PS51257">
    <property type="entry name" value="PROKAR_LIPOPROTEIN"/>
    <property type="match status" value="1"/>
</dbReference>
<feature type="domain" description="Imelysin-like" evidence="4">
    <location>
        <begin position="47"/>
        <end position="351"/>
    </location>
</feature>
<keyword evidence="6" id="KW-1185">Reference proteome</keyword>
<dbReference type="RefSeq" id="WP_264790865.1">
    <property type="nucleotide sequence ID" value="NZ_AP026867.1"/>
</dbReference>
<dbReference type="EMBL" id="AP026867">
    <property type="protein sequence ID" value="BDS09475.1"/>
    <property type="molecule type" value="Genomic_DNA"/>
</dbReference>
<reference evidence="5" key="1">
    <citation type="submission" date="2022-09" db="EMBL/GenBank/DDBJ databases">
        <title>Aureispira anguillicida sp. nov., isolated from Leptocephalus of Japanese eel Anguilla japonica.</title>
        <authorList>
            <person name="Yuasa K."/>
            <person name="Mekata T."/>
            <person name="Ikunari K."/>
        </authorList>
    </citation>
    <scope>NUCLEOTIDE SEQUENCE</scope>
    <source>
        <strain evidence="5">EL160426</strain>
    </source>
</reference>
<comment type="subcellular location">
    <subcellularLocation>
        <location evidence="1">Cell envelope</location>
    </subcellularLocation>
</comment>
<feature type="chain" id="PRO_5036674615" evidence="3">
    <location>
        <begin position="23"/>
        <end position="376"/>
    </location>
</feature>
<dbReference type="AlphaFoldDB" id="A0A915VMH2"/>
<proteinExistence type="predicted"/>
<keyword evidence="2 3" id="KW-0732">Signal</keyword>
<evidence type="ECO:0000256" key="1">
    <source>
        <dbReference type="ARBA" id="ARBA00004196"/>
    </source>
</evidence>
<evidence type="ECO:0000313" key="5">
    <source>
        <dbReference type="EMBL" id="BDS09475.1"/>
    </source>
</evidence>
<name>A0A915VMH2_9BACT</name>
<organism evidence="5 6">
    <name type="scientific">Aureispira anguillae</name>
    <dbReference type="NCBI Taxonomy" id="2864201"/>
    <lineage>
        <taxon>Bacteria</taxon>
        <taxon>Pseudomonadati</taxon>
        <taxon>Bacteroidota</taxon>
        <taxon>Saprospiria</taxon>
        <taxon>Saprospirales</taxon>
        <taxon>Saprospiraceae</taxon>
        <taxon>Aureispira</taxon>
    </lineage>
</organism>
<dbReference type="InterPro" id="IPR018976">
    <property type="entry name" value="Imelysin-like"/>
</dbReference>
<dbReference type="KEGG" id="aup:AsAng_0001730"/>
<dbReference type="Pfam" id="PF09375">
    <property type="entry name" value="Peptidase_M75"/>
    <property type="match status" value="1"/>
</dbReference>
<dbReference type="Gene3D" id="1.20.1420.20">
    <property type="entry name" value="M75 peptidase, HXXE motif"/>
    <property type="match status" value="1"/>
</dbReference>
<dbReference type="GO" id="GO:0030313">
    <property type="term" value="C:cell envelope"/>
    <property type="evidence" value="ECO:0007669"/>
    <property type="project" value="UniProtKB-SubCell"/>
</dbReference>
<dbReference type="InterPro" id="IPR038352">
    <property type="entry name" value="Imelysin_sf"/>
</dbReference>
<dbReference type="CDD" id="cd14659">
    <property type="entry name" value="Imelysin-like_IPPA"/>
    <property type="match status" value="1"/>
</dbReference>
<dbReference type="InterPro" id="IPR034984">
    <property type="entry name" value="Imelysin-like_IPPA"/>
</dbReference>
<accession>A0A915VMH2</accession>
<evidence type="ECO:0000256" key="3">
    <source>
        <dbReference type="SAM" id="SignalP"/>
    </source>
</evidence>
<dbReference type="Proteomes" id="UP001060919">
    <property type="component" value="Chromosome"/>
</dbReference>
<evidence type="ECO:0000313" key="6">
    <source>
        <dbReference type="Proteomes" id="UP001060919"/>
    </source>
</evidence>
<gene>
    <name evidence="5" type="ORF">AsAng_0001730</name>
</gene>
<protein>
    <submittedName>
        <fullName evidence="5">Imelysin family protein</fullName>
    </submittedName>
</protein>
<feature type="signal peptide" evidence="3">
    <location>
        <begin position="1"/>
        <end position="22"/>
    </location>
</feature>
<sequence>MQKIILSILMGATLLFSFSACETPDNNPCATEFDQLSLLSNIGNNIILPSYQSLAHEADSLNTAAISFANTPTAITLENLRNKFQTAWTTWQTAAIFEFGPAATENLRSSMNNFPVFVTRLNDAIASGSYDLTSETYSYTRGFPALDYLLYGTGATNADILNAYSTAVNASNRKQFLKDVTALILQKANAVYDAWKPTGANYLNTFTSTEGVANGKPLSDLVNQLNQSYELIKNEKLGIPISAKTGYVPLLPENVEAYYSGQSIPLAITAIQAAKHVFLGMTNGNNGVGLDDYLLAANAKKGSEDLHTVIQTQYDLAISALTDLQPSTLHDAINNNIEGVKAAYAAAQNQMVNTKTSMPAVLCISITYIDQVDDGD</sequence>